<evidence type="ECO:0000259" key="1">
    <source>
        <dbReference type="PROSITE" id="PS51186"/>
    </source>
</evidence>
<dbReference type="SUPFAM" id="SSF55729">
    <property type="entry name" value="Acyl-CoA N-acyltransferases (Nat)"/>
    <property type="match status" value="1"/>
</dbReference>
<dbReference type="Pfam" id="PF13673">
    <property type="entry name" value="Acetyltransf_10"/>
    <property type="match status" value="1"/>
</dbReference>
<accession>A0ABT8GM53</accession>
<keyword evidence="2" id="KW-0012">Acyltransferase</keyword>
<organism evidence="2 3">
    <name type="scientific">Ureibacillus aquaedulcis</name>
    <dbReference type="NCBI Taxonomy" id="3058421"/>
    <lineage>
        <taxon>Bacteria</taxon>
        <taxon>Bacillati</taxon>
        <taxon>Bacillota</taxon>
        <taxon>Bacilli</taxon>
        <taxon>Bacillales</taxon>
        <taxon>Caryophanaceae</taxon>
        <taxon>Ureibacillus</taxon>
    </lineage>
</organism>
<dbReference type="Gene3D" id="3.40.630.30">
    <property type="match status" value="1"/>
</dbReference>
<dbReference type="EMBL" id="JAUHTQ010000001">
    <property type="protein sequence ID" value="MDN4492314.1"/>
    <property type="molecule type" value="Genomic_DNA"/>
</dbReference>
<dbReference type="PANTHER" id="PTHR13355:SF11">
    <property type="entry name" value="GLUCOSAMINE 6-PHOSPHATE N-ACETYLTRANSFERASE"/>
    <property type="match status" value="1"/>
</dbReference>
<dbReference type="PROSITE" id="PS51186">
    <property type="entry name" value="GNAT"/>
    <property type="match status" value="1"/>
</dbReference>
<comment type="caution">
    <text evidence="2">The sequence shown here is derived from an EMBL/GenBank/DDBJ whole genome shotgun (WGS) entry which is preliminary data.</text>
</comment>
<name>A0ABT8GM53_9BACL</name>
<proteinExistence type="predicted"/>
<keyword evidence="2" id="KW-0808">Transferase</keyword>
<dbReference type="CDD" id="cd04301">
    <property type="entry name" value="NAT_SF"/>
    <property type="match status" value="1"/>
</dbReference>
<keyword evidence="3" id="KW-1185">Reference proteome</keyword>
<dbReference type="EC" id="2.3.1.-" evidence="2"/>
<dbReference type="Proteomes" id="UP001172743">
    <property type="component" value="Unassembled WGS sequence"/>
</dbReference>
<dbReference type="GO" id="GO:0016746">
    <property type="term" value="F:acyltransferase activity"/>
    <property type="evidence" value="ECO:0007669"/>
    <property type="project" value="UniProtKB-KW"/>
</dbReference>
<evidence type="ECO:0000313" key="3">
    <source>
        <dbReference type="Proteomes" id="UP001172743"/>
    </source>
</evidence>
<dbReference type="RefSeq" id="WP_301136414.1">
    <property type="nucleotide sequence ID" value="NZ_JAUHTQ010000001.1"/>
</dbReference>
<evidence type="ECO:0000313" key="2">
    <source>
        <dbReference type="EMBL" id="MDN4492314.1"/>
    </source>
</evidence>
<dbReference type="InterPro" id="IPR016181">
    <property type="entry name" value="Acyl_CoA_acyltransferase"/>
</dbReference>
<feature type="domain" description="N-acetyltransferase" evidence="1">
    <location>
        <begin position="4"/>
        <end position="143"/>
    </location>
</feature>
<reference evidence="2" key="1">
    <citation type="submission" date="2023-07" db="EMBL/GenBank/DDBJ databases">
        <title>Ureibacillus sp. isolated from freshwater well.</title>
        <authorList>
            <person name="Kirdat K."/>
            <person name="Bhatt A."/>
            <person name="Teware R."/>
            <person name="Bhavsar Y."/>
            <person name="Yadav A."/>
        </authorList>
    </citation>
    <scope>NUCLEOTIDE SEQUENCE</scope>
    <source>
        <strain evidence="2">BA0131</strain>
    </source>
</reference>
<dbReference type="InterPro" id="IPR000182">
    <property type="entry name" value="GNAT_dom"/>
</dbReference>
<dbReference type="InterPro" id="IPR039143">
    <property type="entry name" value="GNPNAT1-like"/>
</dbReference>
<dbReference type="PANTHER" id="PTHR13355">
    <property type="entry name" value="GLUCOSAMINE 6-PHOSPHATE N-ACETYLTRANSFERASE"/>
    <property type="match status" value="1"/>
</dbReference>
<gene>
    <name evidence="2" type="ORF">QYB95_02060</name>
</gene>
<sequence length="152" mass="17567">MYQFNIVENEKDLSLAFSVRKRVFVEEQGVPEHLELDDNDSSSIHFLVKDQDKPIAAARLRKIEEDIGKVERVCVLEPYRGKKLGLLIMQNIEKYAKELGISKLKLNAQSYAIPFYEKLHYQVTSPEFLDAGIPHRAMEKLIPNSQEDSINY</sequence>
<protein>
    <submittedName>
        <fullName evidence="2">GNAT family N-acetyltransferase</fullName>
        <ecNumber evidence="2">2.3.1.-</ecNumber>
    </submittedName>
</protein>